<dbReference type="AlphaFoldDB" id="A0A9P5ZG54"/>
<feature type="region of interest" description="Disordered" evidence="1">
    <location>
        <begin position="62"/>
        <end position="84"/>
    </location>
</feature>
<dbReference type="GO" id="GO:0005796">
    <property type="term" value="C:Golgi lumen"/>
    <property type="evidence" value="ECO:0007669"/>
    <property type="project" value="TreeGrafter"/>
</dbReference>
<evidence type="ECO:0000313" key="3">
    <source>
        <dbReference type="Proteomes" id="UP000807469"/>
    </source>
</evidence>
<organism evidence="2 3">
    <name type="scientific">Pholiota conissans</name>
    <dbReference type="NCBI Taxonomy" id="109636"/>
    <lineage>
        <taxon>Eukaryota</taxon>
        <taxon>Fungi</taxon>
        <taxon>Dikarya</taxon>
        <taxon>Basidiomycota</taxon>
        <taxon>Agaricomycotina</taxon>
        <taxon>Agaricomycetes</taxon>
        <taxon>Agaricomycetidae</taxon>
        <taxon>Agaricales</taxon>
        <taxon>Agaricineae</taxon>
        <taxon>Strophariaceae</taxon>
        <taxon>Pholiota</taxon>
    </lineage>
</organism>
<dbReference type="InterPro" id="IPR036249">
    <property type="entry name" value="Thioredoxin-like_sf"/>
</dbReference>
<dbReference type="GO" id="GO:0000324">
    <property type="term" value="C:fungal-type vacuole"/>
    <property type="evidence" value="ECO:0007669"/>
    <property type="project" value="TreeGrafter"/>
</dbReference>
<dbReference type="Proteomes" id="UP000807469">
    <property type="component" value="Unassembled WGS sequence"/>
</dbReference>
<evidence type="ECO:0000256" key="1">
    <source>
        <dbReference type="SAM" id="MobiDB-lite"/>
    </source>
</evidence>
<dbReference type="GO" id="GO:0034599">
    <property type="term" value="P:cellular response to oxidative stress"/>
    <property type="evidence" value="ECO:0007669"/>
    <property type="project" value="TreeGrafter"/>
</dbReference>
<dbReference type="PANTHER" id="PTHR45694">
    <property type="entry name" value="GLUTAREDOXIN 2"/>
    <property type="match status" value="1"/>
</dbReference>
<dbReference type="SUPFAM" id="SSF52833">
    <property type="entry name" value="Thioredoxin-like"/>
    <property type="match status" value="1"/>
</dbReference>
<accession>A0A9P5ZG54</accession>
<dbReference type="PROSITE" id="PS51354">
    <property type="entry name" value="GLUTAREDOXIN_2"/>
    <property type="match status" value="1"/>
</dbReference>
<dbReference type="Gene3D" id="3.40.30.10">
    <property type="entry name" value="Glutaredoxin"/>
    <property type="match status" value="1"/>
</dbReference>
<sequence>MTPKKHSKYPHQHRERIATSLLSLALLVALSTFVFVAQSTALYEDAYQERLSVDPAERRLANAPHSHNAPLHRTSHRHRKHRKSKTAVDFNPTLHLNQSQELAAVTSFLASLSSNVLPPGVDPSKPIDPQLVLDFQLDPTRVGGAARVEEELSVMVRDVWARNPVFMYSKLRSPISRELKSILGNLYLLPAPTIIDVDVRDDADILVPMIKRLAGFDELPLLIVGGTPVGSLNEVKVLEKSGELARMVTEAGAVVNGAKRKRRRK</sequence>
<dbReference type="PANTHER" id="PTHR45694:SF5">
    <property type="entry name" value="GLUTAREDOXIN 2"/>
    <property type="match status" value="1"/>
</dbReference>
<dbReference type="OrthoDB" id="423313at2759"/>
<proteinExistence type="predicted"/>
<protein>
    <submittedName>
        <fullName evidence="2">Uncharacterized protein</fullName>
    </submittedName>
</protein>
<keyword evidence="3" id="KW-1185">Reference proteome</keyword>
<gene>
    <name evidence="2" type="ORF">BDN70DRAFT_846384</name>
</gene>
<reference evidence="2" key="1">
    <citation type="submission" date="2020-11" db="EMBL/GenBank/DDBJ databases">
        <authorList>
            <consortium name="DOE Joint Genome Institute"/>
            <person name="Ahrendt S."/>
            <person name="Riley R."/>
            <person name="Andreopoulos W."/>
            <person name="Labutti K."/>
            <person name="Pangilinan J."/>
            <person name="Ruiz-Duenas F.J."/>
            <person name="Barrasa J.M."/>
            <person name="Sanchez-Garcia M."/>
            <person name="Camarero S."/>
            <person name="Miyauchi S."/>
            <person name="Serrano A."/>
            <person name="Linde D."/>
            <person name="Babiker R."/>
            <person name="Drula E."/>
            <person name="Ayuso-Fernandez I."/>
            <person name="Pacheco R."/>
            <person name="Padilla G."/>
            <person name="Ferreira P."/>
            <person name="Barriuso J."/>
            <person name="Kellner H."/>
            <person name="Castanera R."/>
            <person name="Alfaro M."/>
            <person name="Ramirez L."/>
            <person name="Pisabarro A.G."/>
            <person name="Kuo A."/>
            <person name="Tritt A."/>
            <person name="Lipzen A."/>
            <person name="He G."/>
            <person name="Yan M."/>
            <person name="Ng V."/>
            <person name="Cullen D."/>
            <person name="Martin F."/>
            <person name="Rosso M.-N."/>
            <person name="Henrissat B."/>
            <person name="Hibbett D."/>
            <person name="Martinez A.T."/>
            <person name="Grigoriev I.V."/>
        </authorList>
    </citation>
    <scope>NUCLEOTIDE SEQUENCE</scope>
    <source>
        <strain evidence="2">CIRM-BRFM 674</strain>
    </source>
</reference>
<name>A0A9P5ZG54_9AGAR</name>
<feature type="compositionally biased region" description="Basic residues" evidence="1">
    <location>
        <begin position="73"/>
        <end position="84"/>
    </location>
</feature>
<comment type="caution">
    <text evidence="2">The sequence shown here is derived from an EMBL/GenBank/DDBJ whole genome shotgun (WGS) entry which is preliminary data.</text>
</comment>
<evidence type="ECO:0000313" key="2">
    <source>
        <dbReference type="EMBL" id="KAF9486508.1"/>
    </source>
</evidence>
<dbReference type="GO" id="GO:0015038">
    <property type="term" value="F:glutathione disulfide oxidoreductase activity"/>
    <property type="evidence" value="ECO:0007669"/>
    <property type="project" value="TreeGrafter"/>
</dbReference>
<dbReference type="EMBL" id="MU155130">
    <property type="protein sequence ID" value="KAF9486508.1"/>
    <property type="molecule type" value="Genomic_DNA"/>
</dbReference>
<dbReference type="GO" id="GO:0005801">
    <property type="term" value="C:cis-Golgi network"/>
    <property type="evidence" value="ECO:0007669"/>
    <property type="project" value="TreeGrafter"/>
</dbReference>